<dbReference type="GO" id="GO:0003700">
    <property type="term" value="F:DNA-binding transcription factor activity"/>
    <property type="evidence" value="ECO:0007669"/>
    <property type="project" value="TreeGrafter"/>
</dbReference>
<dbReference type="AlphaFoldDB" id="A0A415E329"/>
<keyword evidence="3" id="KW-0804">Transcription</keyword>
<dbReference type="Pfam" id="PF01614">
    <property type="entry name" value="IclR_C"/>
    <property type="match status" value="1"/>
</dbReference>
<dbReference type="InterPro" id="IPR029016">
    <property type="entry name" value="GAF-like_dom_sf"/>
</dbReference>
<dbReference type="InterPro" id="IPR050707">
    <property type="entry name" value="HTH_MetabolicPath_Reg"/>
</dbReference>
<dbReference type="InterPro" id="IPR014757">
    <property type="entry name" value="Tscrpt_reg_IclR_C"/>
</dbReference>
<keyword evidence="1" id="KW-0805">Transcription regulation</keyword>
<dbReference type="SMART" id="SM00346">
    <property type="entry name" value="HTH_ICLR"/>
    <property type="match status" value="1"/>
</dbReference>
<feature type="domain" description="IclR-ED" evidence="5">
    <location>
        <begin position="85"/>
        <end position="272"/>
    </location>
</feature>
<dbReference type="InterPro" id="IPR036388">
    <property type="entry name" value="WH-like_DNA-bd_sf"/>
</dbReference>
<evidence type="ECO:0000256" key="3">
    <source>
        <dbReference type="ARBA" id="ARBA00023163"/>
    </source>
</evidence>
<dbReference type="InterPro" id="IPR036390">
    <property type="entry name" value="WH_DNA-bd_sf"/>
</dbReference>
<gene>
    <name evidence="6" type="ORF">DW099_06310</name>
</gene>
<evidence type="ECO:0000256" key="2">
    <source>
        <dbReference type="ARBA" id="ARBA00023125"/>
    </source>
</evidence>
<name>A0A415E329_9FIRM</name>
<dbReference type="PANTHER" id="PTHR30136">
    <property type="entry name" value="HELIX-TURN-HELIX TRANSCRIPTIONAL REGULATOR, ICLR FAMILY"/>
    <property type="match status" value="1"/>
</dbReference>
<dbReference type="PROSITE" id="PS51078">
    <property type="entry name" value="ICLR_ED"/>
    <property type="match status" value="1"/>
</dbReference>
<accession>A0A415E329</accession>
<dbReference type="InterPro" id="IPR005471">
    <property type="entry name" value="Tscrpt_reg_IclR_N"/>
</dbReference>
<keyword evidence="2" id="KW-0238">DNA-binding</keyword>
<dbReference type="PANTHER" id="PTHR30136:SF7">
    <property type="entry name" value="HTH-TYPE TRANSCRIPTIONAL REGULATOR KDGR-RELATED"/>
    <property type="match status" value="1"/>
</dbReference>
<evidence type="ECO:0000313" key="7">
    <source>
        <dbReference type="Proteomes" id="UP000284841"/>
    </source>
</evidence>
<proteinExistence type="predicted"/>
<dbReference type="PROSITE" id="PS51077">
    <property type="entry name" value="HTH_ICLR"/>
    <property type="match status" value="1"/>
</dbReference>
<dbReference type="Pfam" id="PF09339">
    <property type="entry name" value="HTH_IclR"/>
    <property type="match status" value="1"/>
</dbReference>
<dbReference type="Proteomes" id="UP000284841">
    <property type="component" value="Unassembled WGS sequence"/>
</dbReference>
<dbReference type="Gene3D" id="3.30.450.40">
    <property type="match status" value="1"/>
</dbReference>
<dbReference type="STRING" id="1776384.GCA_900086585_03588"/>
<dbReference type="SUPFAM" id="SSF46785">
    <property type="entry name" value="Winged helix' DNA-binding domain"/>
    <property type="match status" value="1"/>
</dbReference>
<keyword evidence="7" id="KW-1185">Reference proteome</keyword>
<protein>
    <submittedName>
        <fullName evidence="6">IclR family transcriptional regulator</fullName>
    </submittedName>
</protein>
<feature type="domain" description="HTH iclR-type" evidence="4">
    <location>
        <begin position="22"/>
        <end position="84"/>
    </location>
</feature>
<dbReference type="RefSeq" id="WP_118334500.1">
    <property type="nucleotide sequence ID" value="NZ_AP025568.1"/>
</dbReference>
<evidence type="ECO:0000256" key="1">
    <source>
        <dbReference type="ARBA" id="ARBA00023015"/>
    </source>
</evidence>
<comment type="caution">
    <text evidence="6">The sequence shown here is derived from an EMBL/GenBank/DDBJ whole genome shotgun (WGS) entry which is preliminary data.</text>
</comment>
<dbReference type="GO" id="GO:0045892">
    <property type="term" value="P:negative regulation of DNA-templated transcription"/>
    <property type="evidence" value="ECO:0007669"/>
    <property type="project" value="TreeGrafter"/>
</dbReference>
<dbReference type="OrthoDB" id="9791752at2"/>
<reference evidence="6 7" key="1">
    <citation type="submission" date="2018-08" db="EMBL/GenBank/DDBJ databases">
        <title>A genome reference for cultivated species of the human gut microbiota.</title>
        <authorList>
            <person name="Zou Y."/>
            <person name="Xue W."/>
            <person name="Luo G."/>
        </authorList>
    </citation>
    <scope>NUCLEOTIDE SEQUENCE [LARGE SCALE GENOMIC DNA]</scope>
    <source>
        <strain evidence="6 7">AM07-24</strain>
    </source>
</reference>
<dbReference type="Gene3D" id="1.10.10.10">
    <property type="entry name" value="Winged helix-like DNA-binding domain superfamily/Winged helix DNA-binding domain"/>
    <property type="match status" value="1"/>
</dbReference>
<dbReference type="SUPFAM" id="SSF55781">
    <property type="entry name" value="GAF domain-like"/>
    <property type="match status" value="1"/>
</dbReference>
<evidence type="ECO:0000259" key="4">
    <source>
        <dbReference type="PROSITE" id="PS51077"/>
    </source>
</evidence>
<dbReference type="EMBL" id="QRMS01000002">
    <property type="protein sequence ID" value="RHJ88028.1"/>
    <property type="molecule type" value="Genomic_DNA"/>
</dbReference>
<dbReference type="GO" id="GO:0003677">
    <property type="term" value="F:DNA binding"/>
    <property type="evidence" value="ECO:0007669"/>
    <property type="project" value="UniProtKB-KW"/>
</dbReference>
<organism evidence="6 7">
    <name type="scientific">Emergencia timonensis</name>
    <dbReference type="NCBI Taxonomy" id="1776384"/>
    <lineage>
        <taxon>Bacteria</taxon>
        <taxon>Bacillati</taxon>
        <taxon>Bacillota</taxon>
        <taxon>Clostridia</taxon>
        <taxon>Peptostreptococcales</taxon>
        <taxon>Anaerovoracaceae</taxon>
        <taxon>Emergencia</taxon>
    </lineage>
</organism>
<evidence type="ECO:0000313" key="6">
    <source>
        <dbReference type="EMBL" id="RHJ88028.1"/>
    </source>
</evidence>
<sequence>MWKYLYKRKKQVLIIMEKKTSNQTVSKLIQLMSCISQSRTPMRLQDISESIGVPTATAFRYLSALMEEGLIYQDAATNRYGMTWRICEYGKSVRNHMTIRTLSGNLVNELSVKLSLGVCLVIERGMECVYLDCVYDPESISDGVPLQRIGLQAPIHAVSSGKLFLTEYSEKDIDLLVSQKGLAQLTERTITTKEGLLKELDRTRKNKYALEDQECEPGLRCVSVPIYDYSGKIAAALSSFGKVENMSLDHIQKCILPELRAVAGEISFRMGCYR</sequence>
<evidence type="ECO:0000259" key="5">
    <source>
        <dbReference type="PROSITE" id="PS51078"/>
    </source>
</evidence>